<evidence type="ECO:0000313" key="3">
    <source>
        <dbReference type="Proteomes" id="UP000799766"/>
    </source>
</evidence>
<keyword evidence="3" id="KW-1185">Reference proteome</keyword>
<feature type="region of interest" description="Disordered" evidence="1">
    <location>
        <begin position="1"/>
        <end position="42"/>
    </location>
</feature>
<dbReference type="AlphaFoldDB" id="A0A6A6P3M9"/>
<accession>A0A6A6P3M9</accession>
<reference evidence="2" key="1">
    <citation type="journal article" date="2020" name="Stud. Mycol.">
        <title>101 Dothideomycetes genomes: a test case for predicting lifestyles and emergence of pathogens.</title>
        <authorList>
            <person name="Haridas S."/>
            <person name="Albert R."/>
            <person name="Binder M."/>
            <person name="Bloem J."/>
            <person name="Labutti K."/>
            <person name="Salamov A."/>
            <person name="Andreopoulos B."/>
            <person name="Baker S."/>
            <person name="Barry K."/>
            <person name="Bills G."/>
            <person name="Bluhm B."/>
            <person name="Cannon C."/>
            <person name="Castanera R."/>
            <person name="Culley D."/>
            <person name="Daum C."/>
            <person name="Ezra D."/>
            <person name="Gonzalez J."/>
            <person name="Henrissat B."/>
            <person name="Kuo A."/>
            <person name="Liang C."/>
            <person name="Lipzen A."/>
            <person name="Lutzoni F."/>
            <person name="Magnuson J."/>
            <person name="Mondo S."/>
            <person name="Nolan M."/>
            <person name="Ohm R."/>
            <person name="Pangilinan J."/>
            <person name="Park H.-J."/>
            <person name="Ramirez L."/>
            <person name="Alfaro M."/>
            <person name="Sun H."/>
            <person name="Tritt A."/>
            <person name="Yoshinaga Y."/>
            <person name="Zwiers L.-H."/>
            <person name="Turgeon B."/>
            <person name="Goodwin S."/>
            <person name="Spatafora J."/>
            <person name="Crous P."/>
            <person name="Grigoriev I."/>
        </authorList>
    </citation>
    <scope>NUCLEOTIDE SEQUENCE</scope>
    <source>
        <strain evidence="2">ATCC 16933</strain>
    </source>
</reference>
<evidence type="ECO:0000313" key="2">
    <source>
        <dbReference type="EMBL" id="KAF2458358.1"/>
    </source>
</evidence>
<name>A0A6A6P3M9_9PEZI</name>
<dbReference type="Proteomes" id="UP000799766">
    <property type="component" value="Unassembled WGS sequence"/>
</dbReference>
<protein>
    <submittedName>
        <fullName evidence="2">Uncharacterized protein</fullName>
    </submittedName>
</protein>
<organism evidence="2 3">
    <name type="scientific">Lineolata rhizophorae</name>
    <dbReference type="NCBI Taxonomy" id="578093"/>
    <lineage>
        <taxon>Eukaryota</taxon>
        <taxon>Fungi</taxon>
        <taxon>Dikarya</taxon>
        <taxon>Ascomycota</taxon>
        <taxon>Pezizomycotina</taxon>
        <taxon>Dothideomycetes</taxon>
        <taxon>Dothideomycetes incertae sedis</taxon>
        <taxon>Lineolatales</taxon>
        <taxon>Lineolataceae</taxon>
        <taxon>Lineolata</taxon>
    </lineage>
</organism>
<dbReference type="EMBL" id="MU001678">
    <property type="protein sequence ID" value="KAF2458358.1"/>
    <property type="molecule type" value="Genomic_DNA"/>
</dbReference>
<feature type="compositionally biased region" description="Acidic residues" evidence="1">
    <location>
        <begin position="91"/>
        <end position="122"/>
    </location>
</feature>
<sequence>MVFVIPDPLAENNTSDRRYLLPASQNDANPPQTPREDQEETGEIQHFMITGNLDALLTVNGQGEFALSGFFHLVTEDFRHDAKPDLHSQESSDESEDGFSDQEDSQDAFSDEEGEEESEDSGESPAYDYDGYVVLDEEDADSD</sequence>
<gene>
    <name evidence="2" type="ORF">BDY21DRAFT_371193</name>
</gene>
<feature type="region of interest" description="Disordered" evidence="1">
    <location>
        <begin position="82"/>
        <end position="143"/>
    </location>
</feature>
<proteinExistence type="predicted"/>
<evidence type="ECO:0000256" key="1">
    <source>
        <dbReference type="SAM" id="MobiDB-lite"/>
    </source>
</evidence>